<reference evidence="1" key="2">
    <citation type="journal article" date="2023" name="BMC Genomics">
        <title>Pest status, molecular evolution, and epigenetic factors derived from the genome assembly of Frankliniella fusca, a thysanopteran phytovirus vector.</title>
        <authorList>
            <person name="Catto M.A."/>
            <person name="Labadie P.E."/>
            <person name="Jacobson A.L."/>
            <person name="Kennedy G.G."/>
            <person name="Srinivasan R."/>
            <person name="Hunt B.G."/>
        </authorList>
    </citation>
    <scope>NUCLEOTIDE SEQUENCE</scope>
    <source>
        <strain evidence="1">PL_HMW_Pooled</strain>
    </source>
</reference>
<evidence type="ECO:0000313" key="2">
    <source>
        <dbReference type="Proteomes" id="UP001219518"/>
    </source>
</evidence>
<reference evidence="1" key="1">
    <citation type="submission" date="2021-07" db="EMBL/GenBank/DDBJ databases">
        <authorList>
            <person name="Catto M.A."/>
            <person name="Jacobson A."/>
            <person name="Kennedy G."/>
            <person name="Labadie P."/>
            <person name="Hunt B.G."/>
            <person name="Srinivasan R."/>
        </authorList>
    </citation>
    <scope>NUCLEOTIDE SEQUENCE</scope>
    <source>
        <strain evidence="1">PL_HMW_Pooled</strain>
        <tissue evidence="1">Head</tissue>
    </source>
</reference>
<protein>
    <submittedName>
        <fullName evidence="1">3 beta-hydroxysteroid dehydrogenase/Delta 5--4-isomerase</fullName>
    </submittedName>
</protein>
<sequence>MAPSVPALNKHMESFFASYNNAEIAKAPTYRANAEVPRYKFMQLQKIEPAVTSVGPTFKLIVSVDSMVDIFFYLNKTDSQRITAENCIGLNDLIAAGQKPFVFMVQTRNMLRTTILPYSDEYFQFYQEKKQVLKRFIPTPLQNDMDFGSLAQIGIIFE</sequence>
<dbReference type="EMBL" id="JAHWGI010001040">
    <property type="protein sequence ID" value="KAK3921589.1"/>
    <property type="molecule type" value="Genomic_DNA"/>
</dbReference>
<keyword evidence="2" id="KW-1185">Reference proteome</keyword>
<name>A0AAE1LK66_9NEOP</name>
<organism evidence="1 2">
    <name type="scientific">Frankliniella fusca</name>
    <dbReference type="NCBI Taxonomy" id="407009"/>
    <lineage>
        <taxon>Eukaryota</taxon>
        <taxon>Metazoa</taxon>
        <taxon>Ecdysozoa</taxon>
        <taxon>Arthropoda</taxon>
        <taxon>Hexapoda</taxon>
        <taxon>Insecta</taxon>
        <taxon>Pterygota</taxon>
        <taxon>Neoptera</taxon>
        <taxon>Paraneoptera</taxon>
        <taxon>Thysanoptera</taxon>
        <taxon>Terebrantia</taxon>
        <taxon>Thripoidea</taxon>
        <taxon>Thripidae</taxon>
        <taxon>Frankliniella</taxon>
    </lineage>
</organism>
<proteinExistence type="predicted"/>
<evidence type="ECO:0000313" key="1">
    <source>
        <dbReference type="EMBL" id="KAK3921589.1"/>
    </source>
</evidence>
<gene>
    <name evidence="1" type="ORF">KUF71_010761</name>
</gene>
<accession>A0AAE1LK66</accession>
<dbReference type="Proteomes" id="UP001219518">
    <property type="component" value="Unassembled WGS sequence"/>
</dbReference>
<comment type="caution">
    <text evidence="1">The sequence shown here is derived from an EMBL/GenBank/DDBJ whole genome shotgun (WGS) entry which is preliminary data.</text>
</comment>
<dbReference type="AlphaFoldDB" id="A0AAE1LK66"/>